<sequence>MASDVEKMLVSELQHSKFSIQLNESAFGCSNILMAYVRYYSESLKCIVDEFLFANYLKGDAKGILLQWLPMVHQQWLAVTEDLPPYSRKRFLMYALFTVCYTDIILWPRTSVKLEEGAHVSDQDLETYINHLEKLEEDFKIGFEDLESMTVPDWIIAPFDIETGNANIEFSLQEEHVEMSADLEAELLFKHKSLSAWGSNYQITATTRRVVRTRSQKVIRGWASDSEYVEGSKRDAQFPLKPSVSKLIQRQSFQNGEKRTAPNYDCSETSDHSNHVDENPNMKRIDIARMMKIPSSTLNTIFAKRKTLESACNDGNSSTRKQIRSRNFAELEEVLQKCSNKCEPRTFRFRQRHGLVYRSVRSEVAGVNMYTVDTWKDRLQVLLNDYRPDDVFNADEMGLFYRILPDKTLTFKGENCSGDKLSKERLTVLLCCNESGTEMVKPLVIVPCSDTSYLSHVKVVFFPSNCTSHLQPLDQGIIRCVKQCYRKRLVYDRLASLEAPKKISVLGAMNFLNSAWNSIDANAVINCFNKSGFCRKLFNSAVVEDTDESVTISKEWQQIAGTNATFSDYVDCDSSLFAFQQSSLKEILGQHQADANQEDNDDDGDKEQEALPIPTLTAAFEAMDTVRHYVCSFNVDEKVINQLSKIDTVICELGKKHETNYY</sequence>
<feature type="compositionally biased region" description="Basic and acidic residues" evidence="1">
    <location>
        <begin position="269"/>
        <end position="279"/>
    </location>
</feature>
<name>A0ABR3K357_TRISP</name>
<organism evidence="3 4">
    <name type="scientific">Trichinella spiralis</name>
    <name type="common">Trichina worm</name>
    <dbReference type="NCBI Taxonomy" id="6334"/>
    <lineage>
        <taxon>Eukaryota</taxon>
        <taxon>Metazoa</taxon>
        <taxon>Ecdysozoa</taxon>
        <taxon>Nematoda</taxon>
        <taxon>Enoplea</taxon>
        <taxon>Dorylaimia</taxon>
        <taxon>Trichinellida</taxon>
        <taxon>Trichinellidae</taxon>
        <taxon>Trichinella</taxon>
    </lineage>
</organism>
<keyword evidence="4" id="KW-1185">Reference proteome</keyword>
<dbReference type="PANTHER" id="PTHR19303:SF52">
    <property type="entry name" value="TIGGER TRANSPOSABLE ELEMENT-DERIVED PROTEIN 6"/>
    <property type="match status" value="1"/>
</dbReference>
<reference evidence="3 4" key="1">
    <citation type="submission" date="2024-07" db="EMBL/GenBank/DDBJ databases">
        <title>Enhanced genomic and transcriptomic resources for Trichinella pseudospiralis and T. spiralis underpin the discovery of pronounced molecular differences between stages and species.</title>
        <authorList>
            <person name="Pasi K.K."/>
            <person name="La Rosa G."/>
            <person name="Gomez-Morales M.A."/>
            <person name="Tosini F."/>
            <person name="Sumanam S."/>
            <person name="Young N.D."/>
            <person name="Chang B.C."/>
            <person name="Robin G.B."/>
        </authorList>
    </citation>
    <scope>NUCLEOTIDE SEQUENCE [LARGE SCALE GENOMIC DNA]</scope>
    <source>
        <strain evidence="3">ISS534</strain>
    </source>
</reference>
<dbReference type="InterPro" id="IPR004875">
    <property type="entry name" value="DDE_SF_endonuclease_dom"/>
</dbReference>
<accession>A0ABR3K357</accession>
<dbReference type="Pfam" id="PF03184">
    <property type="entry name" value="DDE_1"/>
    <property type="match status" value="1"/>
</dbReference>
<proteinExistence type="predicted"/>
<comment type="caution">
    <text evidence="3">The sequence shown here is derived from an EMBL/GenBank/DDBJ whole genome shotgun (WGS) entry which is preliminary data.</text>
</comment>
<feature type="domain" description="DDE-1" evidence="2">
    <location>
        <begin position="453"/>
        <end position="528"/>
    </location>
</feature>
<protein>
    <submittedName>
        <fullName evidence="3">Tigger transposable element-derived protein</fullName>
    </submittedName>
</protein>
<dbReference type="PANTHER" id="PTHR19303">
    <property type="entry name" value="TRANSPOSON"/>
    <property type="match status" value="1"/>
</dbReference>
<evidence type="ECO:0000313" key="3">
    <source>
        <dbReference type="EMBL" id="KAL1228643.1"/>
    </source>
</evidence>
<evidence type="ECO:0000256" key="1">
    <source>
        <dbReference type="SAM" id="MobiDB-lite"/>
    </source>
</evidence>
<dbReference type="EMBL" id="JBEUSY010000501">
    <property type="protein sequence ID" value="KAL1228643.1"/>
    <property type="molecule type" value="Genomic_DNA"/>
</dbReference>
<evidence type="ECO:0000259" key="2">
    <source>
        <dbReference type="Pfam" id="PF03184"/>
    </source>
</evidence>
<evidence type="ECO:0000313" key="4">
    <source>
        <dbReference type="Proteomes" id="UP001558632"/>
    </source>
</evidence>
<dbReference type="Proteomes" id="UP001558632">
    <property type="component" value="Unassembled WGS sequence"/>
</dbReference>
<dbReference type="InterPro" id="IPR050863">
    <property type="entry name" value="CenT-Element_Derived"/>
</dbReference>
<feature type="region of interest" description="Disordered" evidence="1">
    <location>
        <begin position="252"/>
        <end position="279"/>
    </location>
</feature>
<gene>
    <name evidence="3" type="ORF">TSPI_04342</name>
</gene>
<dbReference type="Gene3D" id="1.10.10.60">
    <property type="entry name" value="Homeodomain-like"/>
    <property type="match status" value="1"/>
</dbReference>